<organism evidence="2 3">
    <name type="scientific">Ascobolus immersus RN42</name>
    <dbReference type="NCBI Taxonomy" id="1160509"/>
    <lineage>
        <taxon>Eukaryota</taxon>
        <taxon>Fungi</taxon>
        <taxon>Dikarya</taxon>
        <taxon>Ascomycota</taxon>
        <taxon>Pezizomycotina</taxon>
        <taxon>Pezizomycetes</taxon>
        <taxon>Pezizales</taxon>
        <taxon>Ascobolaceae</taxon>
        <taxon>Ascobolus</taxon>
    </lineage>
</organism>
<feature type="compositionally biased region" description="Acidic residues" evidence="1">
    <location>
        <begin position="68"/>
        <end position="77"/>
    </location>
</feature>
<reference evidence="2 3" key="1">
    <citation type="journal article" date="2018" name="Nat. Ecol. Evol.">
        <title>Pezizomycetes genomes reveal the molecular basis of ectomycorrhizal truffle lifestyle.</title>
        <authorList>
            <person name="Murat C."/>
            <person name="Payen T."/>
            <person name="Noel B."/>
            <person name="Kuo A."/>
            <person name="Morin E."/>
            <person name="Chen J."/>
            <person name="Kohler A."/>
            <person name="Krizsan K."/>
            <person name="Balestrini R."/>
            <person name="Da Silva C."/>
            <person name="Montanini B."/>
            <person name="Hainaut M."/>
            <person name="Levati E."/>
            <person name="Barry K.W."/>
            <person name="Belfiori B."/>
            <person name="Cichocki N."/>
            <person name="Clum A."/>
            <person name="Dockter R.B."/>
            <person name="Fauchery L."/>
            <person name="Guy J."/>
            <person name="Iotti M."/>
            <person name="Le Tacon F."/>
            <person name="Lindquist E.A."/>
            <person name="Lipzen A."/>
            <person name="Malagnac F."/>
            <person name="Mello A."/>
            <person name="Molinier V."/>
            <person name="Miyauchi S."/>
            <person name="Poulain J."/>
            <person name="Riccioni C."/>
            <person name="Rubini A."/>
            <person name="Sitrit Y."/>
            <person name="Splivallo R."/>
            <person name="Traeger S."/>
            <person name="Wang M."/>
            <person name="Zifcakova L."/>
            <person name="Wipf D."/>
            <person name="Zambonelli A."/>
            <person name="Paolocci F."/>
            <person name="Nowrousian M."/>
            <person name="Ottonello S."/>
            <person name="Baldrian P."/>
            <person name="Spatafora J.W."/>
            <person name="Henrissat B."/>
            <person name="Nagy L.G."/>
            <person name="Aury J.M."/>
            <person name="Wincker P."/>
            <person name="Grigoriev I.V."/>
            <person name="Bonfante P."/>
            <person name="Martin F.M."/>
        </authorList>
    </citation>
    <scope>NUCLEOTIDE SEQUENCE [LARGE SCALE GENOMIC DNA]</scope>
    <source>
        <strain evidence="2 3">RN42</strain>
    </source>
</reference>
<dbReference type="AlphaFoldDB" id="A0A3N4HML9"/>
<feature type="region of interest" description="Disordered" evidence="1">
    <location>
        <begin position="68"/>
        <end position="88"/>
    </location>
</feature>
<dbReference type="EMBL" id="ML119775">
    <property type="protein sequence ID" value="RPA74989.1"/>
    <property type="molecule type" value="Genomic_DNA"/>
</dbReference>
<evidence type="ECO:0000313" key="2">
    <source>
        <dbReference type="EMBL" id="RPA74989.1"/>
    </source>
</evidence>
<sequence>MADSFLGSKYLSPTGSVSKVIIPKLDPRQIPIDLRTLSAFTYLDAHPIGDPDVMRTWLTDTLDTSEIFDQDSDDGESDSSKASTAEPPERYELRGARYVFPYKEDLEEVLQSIIKRAKGHLVRGLENPDDRILREVKQYLRKMDKVHSARFKILNPFKLSDDDIEDLMQDDEALDDDLEILGEEQWMAYREKHKERAERLELLRDRLDNFAIFCEDWGTYWGVVAKVILRRFDESKEFQFRRSPNIARIKEIRQKVQAQVEWSHQEQLKAEGMQGMTIPVVEPS</sequence>
<protein>
    <submittedName>
        <fullName evidence="2">Uncharacterized protein</fullName>
    </submittedName>
</protein>
<name>A0A3N4HML9_ASCIM</name>
<proteinExistence type="predicted"/>
<gene>
    <name evidence="2" type="ORF">BJ508DRAFT_332570</name>
</gene>
<accession>A0A3N4HML9</accession>
<evidence type="ECO:0000256" key="1">
    <source>
        <dbReference type="SAM" id="MobiDB-lite"/>
    </source>
</evidence>
<dbReference type="Proteomes" id="UP000275078">
    <property type="component" value="Unassembled WGS sequence"/>
</dbReference>
<keyword evidence="3" id="KW-1185">Reference proteome</keyword>
<evidence type="ECO:0000313" key="3">
    <source>
        <dbReference type="Proteomes" id="UP000275078"/>
    </source>
</evidence>